<dbReference type="AlphaFoldDB" id="A0AAV7NSR3"/>
<organism evidence="1 2">
    <name type="scientific">Pleurodeles waltl</name>
    <name type="common">Iberian ribbed newt</name>
    <dbReference type="NCBI Taxonomy" id="8319"/>
    <lineage>
        <taxon>Eukaryota</taxon>
        <taxon>Metazoa</taxon>
        <taxon>Chordata</taxon>
        <taxon>Craniata</taxon>
        <taxon>Vertebrata</taxon>
        <taxon>Euteleostomi</taxon>
        <taxon>Amphibia</taxon>
        <taxon>Batrachia</taxon>
        <taxon>Caudata</taxon>
        <taxon>Salamandroidea</taxon>
        <taxon>Salamandridae</taxon>
        <taxon>Pleurodelinae</taxon>
        <taxon>Pleurodeles</taxon>
    </lineage>
</organism>
<name>A0AAV7NSR3_PLEWA</name>
<protein>
    <submittedName>
        <fullName evidence="1">Uncharacterized protein</fullName>
    </submittedName>
</protein>
<evidence type="ECO:0000313" key="2">
    <source>
        <dbReference type="Proteomes" id="UP001066276"/>
    </source>
</evidence>
<evidence type="ECO:0000313" key="1">
    <source>
        <dbReference type="EMBL" id="KAJ1118000.1"/>
    </source>
</evidence>
<gene>
    <name evidence="1" type="ORF">NDU88_006195</name>
</gene>
<dbReference type="Proteomes" id="UP001066276">
    <property type="component" value="Chromosome 8"/>
</dbReference>
<reference evidence="1" key="1">
    <citation type="journal article" date="2022" name="bioRxiv">
        <title>Sequencing and chromosome-scale assembly of the giantPleurodeles waltlgenome.</title>
        <authorList>
            <person name="Brown T."/>
            <person name="Elewa A."/>
            <person name="Iarovenko S."/>
            <person name="Subramanian E."/>
            <person name="Araus A.J."/>
            <person name="Petzold A."/>
            <person name="Susuki M."/>
            <person name="Suzuki K.-i.T."/>
            <person name="Hayashi T."/>
            <person name="Toyoda A."/>
            <person name="Oliveira C."/>
            <person name="Osipova E."/>
            <person name="Leigh N.D."/>
            <person name="Simon A."/>
            <person name="Yun M.H."/>
        </authorList>
    </citation>
    <scope>NUCLEOTIDE SEQUENCE</scope>
    <source>
        <strain evidence="1">20211129_DDA</strain>
        <tissue evidence="1">Liver</tissue>
    </source>
</reference>
<proteinExistence type="predicted"/>
<dbReference type="EMBL" id="JANPWB010000012">
    <property type="protein sequence ID" value="KAJ1118000.1"/>
    <property type="molecule type" value="Genomic_DNA"/>
</dbReference>
<keyword evidence="2" id="KW-1185">Reference proteome</keyword>
<sequence length="81" mass="8687">MPYKKTVNSVLKDVVVGGIDDSVTDVDAVVNSVGTTFVDTMAHINGVLVVIVIVDEMVFLDIEIVVDVQIDDDSRVVLGLL</sequence>
<accession>A0AAV7NSR3</accession>
<comment type="caution">
    <text evidence="1">The sequence shown here is derived from an EMBL/GenBank/DDBJ whole genome shotgun (WGS) entry which is preliminary data.</text>
</comment>